<protein>
    <submittedName>
        <fullName evidence="1">Golgin subfamily A member 6-like protein</fullName>
    </submittedName>
</protein>
<organism evidence="1 2">
    <name type="scientific">Melia azedarach</name>
    <name type="common">Chinaberry tree</name>
    <dbReference type="NCBI Taxonomy" id="155640"/>
    <lineage>
        <taxon>Eukaryota</taxon>
        <taxon>Viridiplantae</taxon>
        <taxon>Streptophyta</taxon>
        <taxon>Embryophyta</taxon>
        <taxon>Tracheophyta</taxon>
        <taxon>Spermatophyta</taxon>
        <taxon>Magnoliopsida</taxon>
        <taxon>eudicotyledons</taxon>
        <taxon>Gunneridae</taxon>
        <taxon>Pentapetalae</taxon>
        <taxon>rosids</taxon>
        <taxon>malvids</taxon>
        <taxon>Sapindales</taxon>
        <taxon>Meliaceae</taxon>
        <taxon>Melia</taxon>
    </lineage>
</organism>
<evidence type="ECO:0000313" key="2">
    <source>
        <dbReference type="Proteomes" id="UP001164539"/>
    </source>
</evidence>
<dbReference type="Proteomes" id="UP001164539">
    <property type="component" value="Chromosome 11"/>
</dbReference>
<comment type="caution">
    <text evidence="1">The sequence shown here is derived from an EMBL/GenBank/DDBJ whole genome shotgun (WGS) entry which is preliminary data.</text>
</comment>
<sequence length="590" mass="66104">MEESQKMVALKKAYAEMILNTAKEAAARIMVSERKAMRFEKDLNSSKEEALRFLLRLKQMIDSTTKEAAETSLSQQRKIDELEAQLHEAEDVITDLRSELRWVRDKLEMVRNNQPQPLNAHIKKETHKNVTVEPIVPSISDSQFERVTTSDTENNPLNLRILDNRNCSTTQQTENFSGTHLDNNEDHTPNLASTIARSKEPELYKNGCTQRIRALERNLLNGELALVGSIDAQHTVKNDLMIETSDKVVGNCAAPSPKTKDLDFTKKYSGAEVKKPIKVRTLRRRKTRFGTTKTAVRRSRLSQPKKLSRLSSVPSHCKSYSGNGNVRSEVTAHTLPSFKAGNMDNGKSYGDLDEKLLHKRSFNEEEIKISPKGKENIRVPSRAATATSFLSPDQLIKPYGLKTAENEAKMKPLPRLDPGLTLIRSGVDPISGSKNVTVSVKALHKSGLVQKAEDKDEELRGESPLVKPEGVTVENSKVVGSELSLEVVNVPMLSELKDAKSSLHSDGSPSKPDFNRVVKYTFQRKRKKESMSISGANTSPDKTIVKRRAAEKQDDAPEPEKSYLINESSRDSRRMAQVARQLISLSGRRW</sequence>
<proteinExistence type="predicted"/>
<keyword evidence="2" id="KW-1185">Reference proteome</keyword>
<gene>
    <name evidence="1" type="ORF">OWV82_021053</name>
</gene>
<accession>A0ACC1X988</accession>
<dbReference type="EMBL" id="CM051404">
    <property type="protein sequence ID" value="KAJ4707547.1"/>
    <property type="molecule type" value="Genomic_DNA"/>
</dbReference>
<name>A0ACC1X988_MELAZ</name>
<reference evidence="1 2" key="1">
    <citation type="journal article" date="2023" name="Science">
        <title>Complex scaffold remodeling in plant triterpene biosynthesis.</title>
        <authorList>
            <person name="De La Pena R."/>
            <person name="Hodgson H."/>
            <person name="Liu J.C."/>
            <person name="Stephenson M.J."/>
            <person name="Martin A.C."/>
            <person name="Owen C."/>
            <person name="Harkess A."/>
            <person name="Leebens-Mack J."/>
            <person name="Jimenez L.E."/>
            <person name="Osbourn A."/>
            <person name="Sattely E.S."/>
        </authorList>
    </citation>
    <scope>NUCLEOTIDE SEQUENCE [LARGE SCALE GENOMIC DNA]</scope>
    <source>
        <strain evidence="2">cv. JPN11</strain>
        <tissue evidence="1">Leaf</tissue>
    </source>
</reference>
<evidence type="ECO:0000313" key="1">
    <source>
        <dbReference type="EMBL" id="KAJ4707547.1"/>
    </source>
</evidence>